<dbReference type="Pfam" id="PF03314">
    <property type="entry name" value="DUF273"/>
    <property type="match status" value="1"/>
</dbReference>
<accession>A0AAN5D6V1</accession>
<feature type="non-terminal residue" evidence="1">
    <location>
        <position position="194"/>
    </location>
</feature>
<dbReference type="PANTHER" id="PTHR31562">
    <property type="entry name" value="PROTEIN CBG18972"/>
    <property type="match status" value="1"/>
</dbReference>
<proteinExistence type="predicted"/>
<dbReference type="AlphaFoldDB" id="A0AAN5D6V1"/>
<feature type="non-terminal residue" evidence="1">
    <location>
        <position position="1"/>
    </location>
</feature>
<keyword evidence="2" id="KW-1185">Reference proteome</keyword>
<dbReference type="InterPro" id="IPR029044">
    <property type="entry name" value="Nucleotide-diphossugar_trans"/>
</dbReference>
<dbReference type="Proteomes" id="UP001328107">
    <property type="component" value="Unassembled WGS sequence"/>
</dbReference>
<organism evidence="1 2">
    <name type="scientific">Pristionchus mayeri</name>
    <dbReference type="NCBI Taxonomy" id="1317129"/>
    <lineage>
        <taxon>Eukaryota</taxon>
        <taxon>Metazoa</taxon>
        <taxon>Ecdysozoa</taxon>
        <taxon>Nematoda</taxon>
        <taxon>Chromadorea</taxon>
        <taxon>Rhabditida</taxon>
        <taxon>Rhabditina</taxon>
        <taxon>Diplogasteromorpha</taxon>
        <taxon>Diplogasteroidea</taxon>
        <taxon>Neodiplogasteridae</taxon>
        <taxon>Pristionchus</taxon>
    </lineage>
</organism>
<reference evidence="2" key="1">
    <citation type="submission" date="2022-10" db="EMBL/GenBank/DDBJ databases">
        <title>Genome assembly of Pristionchus species.</title>
        <authorList>
            <person name="Yoshida K."/>
            <person name="Sommer R.J."/>
        </authorList>
    </citation>
    <scope>NUCLEOTIDE SEQUENCE [LARGE SCALE GENOMIC DNA]</scope>
    <source>
        <strain evidence="2">RS5460</strain>
    </source>
</reference>
<dbReference type="PANTHER" id="PTHR31562:SF9">
    <property type="entry name" value="GLYCOSYLTRANSFERASE FAMILY 8 PROTEIN"/>
    <property type="match status" value="1"/>
</dbReference>
<comment type="caution">
    <text evidence="1">The sequence shown here is derived from an EMBL/GenBank/DDBJ whole genome shotgun (WGS) entry which is preliminary data.</text>
</comment>
<dbReference type="InterPro" id="IPR004988">
    <property type="entry name" value="DUF273"/>
</dbReference>
<dbReference type="Gene3D" id="3.90.550.10">
    <property type="entry name" value="Spore Coat Polysaccharide Biosynthesis Protein SpsA, Chain A"/>
    <property type="match status" value="1"/>
</dbReference>
<evidence type="ECO:0000313" key="2">
    <source>
        <dbReference type="Proteomes" id="UP001328107"/>
    </source>
</evidence>
<protein>
    <submittedName>
        <fullName evidence="1">Uncharacterized protein</fullName>
    </submittedName>
</protein>
<evidence type="ECO:0000313" key="1">
    <source>
        <dbReference type="EMBL" id="GMR56767.1"/>
    </source>
</evidence>
<name>A0AAN5D6V1_9BILA</name>
<dbReference type="EMBL" id="BTRK01000006">
    <property type="protein sequence ID" value="GMR56767.1"/>
    <property type="molecule type" value="Genomic_DNA"/>
</dbReference>
<gene>
    <name evidence="1" type="ORF">PMAYCL1PPCAC_26962</name>
</gene>
<sequence length="194" mass="23133">SVKCYSALHGYALSIEYDDKFEECAVHKDKFFRRHCHIHRLMITEISEGDWMLFLDSDVGVVNPNRLVEEYIEEGYEIYLFDRFYNWEYAAQYMVKNNERGRDWVKQFAMFEFKLPHSFHGTDNGALHPLMLNYLVAEASDPKRRSRLVDVCLSIWNSCSSYDDLFSMQACTRMVIGERVHFPEQRVKIYQKVR</sequence>